<feature type="domain" description="Mycothiol-dependent maleylpyruvate isomerase metal-binding" evidence="1">
    <location>
        <begin position="10"/>
        <end position="123"/>
    </location>
</feature>
<dbReference type="Pfam" id="PF11716">
    <property type="entry name" value="MDMPI_N"/>
    <property type="match status" value="1"/>
</dbReference>
<name>A0ABV9S1Q2_9PSEU</name>
<dbReference type="InterPro" id="IPR034660">
    <property type="entry name" value="DinB/YfiT-like"/>
</dbReference>
<proteinExistence type="predicted"/>
<dbReference type="Proteomes" id="UP001595859">
    <property type="component" value="Unassembled WGS sequence"/>
</dbReference>
<dbReference type="EMBL" id="JBHSIS010000006">
    <property type="protein sequence ID" value="MFC4854748.1"/>
    <property type="molecule type" value="Genomic_DNA"/>
</dbReference>
<evidence type="ECO:0000313" key="2">
    <source>
        <dbReference type="EMBL" id="MFC4854748.1"/>
    </source>
</evidence>
<sequence>MDEQRFLECLDADFTRLRAVVEGAVDAPVPTCPGWTGADLAEHVAEVYLHKTETMRQGVWPAPWPPELPDPLTALDDAYRQLVGEFSTRDMADRALTWYEPDQTVGFWLRRMAHETVIHRLDAELAAGVAHDPIPADLAEDGLDEVLTCFLAYASAEYPDELGEHLADCDGRTVQIATEGAGWQVRLGPAEVTVVRGESASEAGVFGAPGAVLRWVWRRADDDAVRLDGNRWVIGKLRAMLGVTTQ</sequence>
<evidence type="ECO:0000259" key="1">
    <source>
        <dbReference type="Pfam" id="PF11716"/>
    </source>
</evidence>
<dbReference type="GO" id="GO:0016853">
    <property type="term" value="F:isomerase activity"/>
    <property type="evidence" value="ECO:0007669"/>
    <property type="project" value="UniProtKB-KW"/>
</dbReference>
<dbReference type="InterPro" id="IPR017517">
    <property type="entry name" value="Maleyloyr_isom"/>
</dbReference>
<keyword evidence="3" id="KW-1185">Reference proteome</keyword>
<dbReference type="RefSeq" id="WP_378056675.1">
    <property type="nucleotide sequence ID" value="NZ_JBHSIS010000006.1"/>
</dbReference>
<dbReference type="SUPFAM" id="SSF109854">
    <property type="entry name" value="DinB/YfiT-like putative metalloenzymes"/>
    <property type="match status" value="1"/>
</dbReference>
<comment type="caution">
    <text evidence="2">The sequence shown here is derived from an EMBL/GenBank/DDBJ whole genome shotgun (WGS) entry which is preliminary data.</text>
</comment>
<dbReference type="PANTHER" id="PTHR40758">
    <property type="entry name" value="CONSERVED PROTEIN"/>
    <property type="match status" value="1"/>
</dbReference>
<evidence type="ECO:0000313" key="3">
    <source>
        <dbReference type="Proteomes" id="UP001595859"/>
    </source>
</evidence>
<accession>A0ABV9S1Q2</accession>
<protein>
    <submittedName>
        <fullName evidence="2">Maleylpyruvate isomerase family mycothiol-dependent enzyme</fullName>
    </submittedName>
</protein>
<keyword evidence="2" id="KW-0413">Isomerase</keyword>
<dbReference type="PANTHER" id="PTHR40758:SF1">
    <property type="entry name" value="CONSERVED PROTEIN"/>
    <property type="match status" value="1"/>
</dbReference>
<gene>
    <name evidence="2" type="ORF">ACFPCV_14665</name>
</gene>
<dbReference type="NCBIfam" id="TIGR03083">
    <property type="entry name" value="maleylpyruvate isomerase family mycothiol-dependent enzyme"/>
    <property type="match status" value="1"/>
</dbReference>
<dbReference type="InterPro" id="IPR024344">
    <property type="entry name" value="MDMPI_metal-binding"/>
</dbReference>
<reference evidence="3" key="1">
    <citation type="journal article" date="2019" name="Int. J. Syst. Evol. Microbiol.">
        <title>The Global Catalogue of Microorganisms (GCM) 10K type strain sequencing project: providing services to taxonomists for standard genome sequencing and annotation.</title>
        <authorList>
            <consortium name="The Broad Institute Genomics Platform"/>
            <consortium name="The Broad Institute Genome Sequencing Center for Infectious Disease"/>
            <person name="Wu L."/>
            <person name="Ma J."/>
        </authorList>
    </citation>
    <scope>NUCLEOTIDE SEQUENCE [LARGE SCALE GENOMIC DNA]</scope>
    <source>
        <strain evidence="3">ZS-22-S1</strain>
    </source>
</reference>
<organism evidence="2 3">
    <name type="scientific">Actinophytocola glycyrrhizae</name>
    <dbReference type="NCBI Taxonomy" id="2044873"/>
    <lineage>
        <taxon>Bacteria</taxon>
        <taxon>Bacillati</taxon>
        <taxon>Actinomycetota</taxon>
        <taxon>Actinomycetes</taxon>
        <taxon>Pseudonocardiales</taxon>
        <taxon>Pseudonocardiaceae</taxon>
    </lineage>
</organism>